<organism evidence="8 9">
    <name type="scientific">Aspergillus niger</name>
    <dbReference type="NCBI Taxonomy" id="5061"/>
    <lineage>
        <taxon>Eukaryota</taxon>
        <taxon>Fungi</taxon>
        <taxon>Dikarya</taxon>
        <taxon>Ascomycota</taxon>
        <taxon>Pezizomycotina</taxon>
        <taxon>Eurotiomycetes</taxon>
        <taxon>Eurotiomycetidae</taxon>
        <taxon>Eurotiales</taxon>
        <taxon>Aspergillaceae</taxon>
        <taxon>Aspergillus</taxon>
        <taxon>Aspergillus subgen. Circumdati</taxon>
    </lineage>
</organism>
<evidence type="ECO:0000256" key="6">
    <source>
        <dbReference type="SAM" id="Phobius"/>
    </source>
</evidence>
<comment type="caution">
    <text evidence="8">The sequence shown here is derived from an EMBL/GenBank/DDBJ whole genome shotgun (WGS) entry which is preliminary data.</text>
</comment>
<proteinExistence type="inferred from homology"/>
<accession>A0A505HX17</accession>
<dbReference type="PANTHER" id="PTHR33048:SF163">
    <property type="entry name" value="INTEGRAL MEMBRANE PROTEIN (AFU_ORTHOLOGUE AFUA_8G05510)"/>
    <property type="match status" value="1"/>
</dbReference>
<dbReference type="PANTHER" id="PTHR33048">
    <property type="entry name" value="PTH11-LIKE INTEGRAL MEMBRANE PROTEIN (AFU_ORTHOLOGUE AFUA_5G11245)"/>
    <property type="match status" value="1"/>
</dbReference>
<feature type="transmembrane region" description="Helical" evidence="6">
    <location>
        <begin position="215"/>
        <end position="237"/>
    </location>
</feature>
<protein>
    <submittedName>
        <fullName evidence="8">Aminotransferase class I and II family protein</fullName>
    </submittedName>
</protein>
<dbReference type="VEuPathDB" id="FungiDB:An05g02360"/>
<reference evidence="9" key="1">
    <citation type="submission" date="2018-10" db="EMBL/GenBank/DDBJ databases">
        <title>FDA dAtabase for Regulatory Grade micrObial Sequences (FDA-ARGOS): Supporting development and validation of Infectious Disease Dx tests.</title>
        <authorList>
            <person name="Kerrigan L."/>
            <person name="Tallon L."/>
            <person name="Sadzewicz L."/>
            <person name="Sengamalay N."/>
            <person name="Ott S."/>
            <person name="Godinez A."/>
            <person name="Nagaraj S."/>
            <person name="Vavikolanu K."/>
            <person name="Nadendla S."/>
            <person name="George J."/>
            <person name="Sichtig H."/>
        </authorList>
    </citation>
    <scope>NUCLEOTIDE SEQUENCE [LARGE SCALE GENOMIC DNA]</scope>
    <source>
        <strain evidence="9">FDAARGOS_311</strain>
    </source>
</reference>
<dbReference type="VEuPathDB" id="FungiDB:M747DRAFT_269704"/>
<evidence type="ECO:0000259" key="7">
    <source>
        <dbReference type="Pfam" id="PF20684"/>
    </source>
</evidence>
<comment type="similarity">
    <text evidence="5">Belongs to the SAT4 family.</text>
</comment>
<dbReference type="AlphaFoldDB" id="A0A505HX17"/>
<keyword evidence="2 6" id="KW-0812">Transmembrane</keyword>
<dbReference type="EMBL" id="NKJJ02000002">
    <property type="protein sequence ID" value="TPR05506.1"/>
    <property type="molecule type" value="Genomic_DNA"/>
</dbReference>
<gene>
    <name evidence="8" type="ORF">CAN33_0035075</name>
</gene>
<evidence type="ECO:0000313" key="8">
    <source>
        <dbReference type="EMBL" id="TPR05506.1"/>
    </source>
</evidence>
<feature type="domain" description="Rhodopsin" evidence="7">
    <location>
        <begin position="48"/>
        <end position="313"/>
    </location>
</feature>
<name>A0A505HX17_ASPNG</name>
<evidence type="ECO:0000256" key="4">
    <source>
        <dbReference type="ARBA" id="ARBA00023136"/>
    </source>
</evidence>
<dbReference type="VEuPathDB" id="FungiDB:ATCC64974_110610"/>
<evidence type="ECO:0000256" key="5">
    <source>
        <dbReference type="ARBA" id="ARBA00038359"/>
    </source>
</evidence>
<feature type="transmembrane region" description="Helical" evidence="6">
    <location>
        <begin position="33"/>
        <end position="52"/>
    </location>
</feature>
<keyword evidence="3 6" id="KW-1133">Transmembrane helix</keyword>
<evidence type="ECO:0000313" key="9">
    <source>
        <dbReference type="Proteomes" id="UP000197666"/>
    </source>
</evidence>
<feature type="transmembrane region" description="Helical" evidence="6">
    <location>
        <begin position="288"/>
        <end position="308"/>
    </location>
</feature>
<feature type="transmembrane region" description="Helical" evidence="6">
    <location>
        <begin position="131"/>
        <end position="153"/>
    </location>
</feature>
<dbReference type="VEuPathDB" id="FungiDB:ASPNIDRAFT2_1182660"/>
<evidence type="ECO:0000256" key="1">
    <source>
        <dbReference type="ARBA" id="ARBA00004141"/>
    </source>
</evidence>
<sequence>MGTRDLDPTIVAIFGQPPAHINLAVSQVRRDNAAVVSLLVLSITAVVLRFIARLAVRNPFRLDDWLILVSLVREQHVSIRDSSSSSNINIATYQVFVAATAGLSLAGSTLGAGKHVWAVSLADISSIFKVLFTYTFMYAAGCSAYKLSILFFYRRVFVVVHQPLSLRLSILFGFLLALSYPVIVWVAMGNCCRPLSYFWNQFLGASGTCVDTDTFFLATGIINMVNDIIILLIPFRQIAKLQMNRRKKIAVCLILALGGFVCVASAVRIYVLYRFTQARDITWMMGPLFIWSSIEPSVAIVCACLPHLGPLVRLTRIRILSSQGSKGNHMPFTGSPWQSSRRHEGRTHWQAGIQLSPPRHVRALSSTCGVAEDEVGLAVHGTADMTAQHTPSLRSTSECPIPDHSIVVRSSLEQTVSYR</sequence>
<evidence type="ECO:0000256" key="2">
    <source>
        <dbReference type="ARBA" id="ARBA00022692"/>
    </source>
</evidence>
<keyword evidence="8" id="KW-0808">Transferase</keyword>
<keyword evidence="8" id="KW-0032">Aminotransferase</keyword>
<dbReference type="Proteomes" id="UP000197666">
    <property type="component" value="Unassembled WGS sequence"/>
</dbReference>
<comment type="subcellular location">
    <subcellularLocation>
        <location evidence="1">Membrane</location>
        <topology evidence="1">Multi-pass membrane protein</topology>
    </subcellularLocation>
</comment>
<keyword evidence="4 6" id="KW-0472">Membrane</keyword>
<dbReference type="InterPro" id="IPR052337">
    <property type="entry name" value="SAT4-like"/>
</dbReference>
<dbReference type="GO" id="GO:0008483">
    <property type="term" value="F:transaminase activity"/>
    <property type="evidence" value="ECO:0007669"/>
    <property type="project" value="UniProtKB-KW"/>
</dbReference>
<dbReference type="InterPro" id="IPR049326">
    <property type="entry name" value="Rhodopsin_dom_fungi"/>
</dbReference>
<feature type="transmembrane region" description="Helical" evidence="6">
    <location>
        <begin position="90"/>
        <end position="111"/>
    </location>
</feature>
<dbReference type="GO" id="GO:0016020">
    <property type="term" value="C:membrane"/>
    <property type="evidence" value="ECO:0007669"/>
    <property type="project" value="UniProtKB-SubCell"/>
</dbReference>
<feature type="transmembrane region" description="Helical" evidence="6">
    <location>
        <begin position="249"/>
        <end position="273"/>
    </location>
</feature>
<dbReference type="Pfam" id="PF20684">
    <property type="entry name" value="Fung_rhodopsin"/>
    <property type="match status" value="1"/>
</dbReference>
<evidence type="ECO:0000256" key="3">
    <source>
        <dbReference type="ARBA" id="ARBA00022989"/>
    </source>
</evidence>
<feature type="transmembrane region" description="Helical" evidence="6">
    <location>
        <begin position="165"/>
        <end position="188"/>
    </location>
</feature>